<reference evidence="2" key="1">
    <citation type="submission" date="2023-03" db="EMBL/GenBank/DDBJ databases">
        <title>Actinoallomurus iriomotensis NBRC 103684.</title>
        <authorList>
            <person name="Ichikawa N."/>
            <person name="Sato H."/>
            <person name="Tonouchi N."/>
        </authorList>
    </citation>
    <scope>NUCLEOTIDE SEQUENCE</scope>
    <source>
        <strain evidence="2">NBRC 103684</strain>
    </source>
</reference>
<gene>
    <name evidence="2" type="ORF">Airi02_053240</name>
</gene>
<protein>
    <submittedName>
        <fullName evidence="2">Uncharacterized protein</fullName>
    </submittedName>
</protein>
<organism evidence="2 3">
    <name type="scientific">Actinoallomurus iriomotensis</name>
    <dbReference type="NCBI Taxonomy" id="478107"/>
    <lineage>
        <taxon>Bacteria</taxon>
        <taxon>Bacillati</taxon>
        <taxon>Actinomycetota</taxon>
        <taxon>Actinomycetes</taxon>
        <taxon>Streptosporangiales</taxon>
        <taxon>Thermomonosporaceae</taxon>
        <taxon>Actinoallomurus</taxon>
    </lineage>
</organism>
<feature type="transmembrane region" description="Helical" evidence="1">
    <location>
        <begin position="50"/>
        <end position="69"/>
    </location>
</feature>
<name>A0A9W6W0Z6_9ACTN</name>
<dbReference type="Proteomes" id="UP001165074">
    <property type="component" value="Unassembled WGS sequence"/>
</dbReference>
<feature type="transmembrane region" description="Helical" evidence="1">
    <location>
        <begin position="23"/>
        <end position="43"/>
    </location>
</feature>
<evidence type="ECO:0000313" key="3">
    <source>
        <dbReference type="Proteomes" id="UP001165074"/>
    </source>
</evidence>
<dbReference type="AlphaFoldDB" id="A0A9W6W0Z6"/>
<dbReference type="EMBL" id="BSTK01000008">
    <property type="protein sequence ID" value="GLY87395.1"/>
    <property type="molecule type" value="Genomic_DNA"/>
</dbReference>
<keyword evidence="1" id="KW-0812">Transmembrane</keyword>
<accession>A0A9W6W0Z6</accession>
<evidence type="ECO:0000256" key="1">
    <source>
        <dbReference type="SAM" id="Phobius"/>
    </source>
</evidence>
<proteinExistence type="predicted"/>
<sequence>MALVVVAVATIEAGSQGAGNPIVSAGFTVAPAAGVALFSSPAAGAGPVRGLRLGLLISIGLVAALGGGMPGRR</sequence>
<keyword evidence="3" id="KW-1185">Reference proteome</keyword>
<comment type="caution">
    <text evidence="2">The sequence shown here is derived from an EMBL/GenBank/DDBJ whole genome shotgun (WGS) entry which is preliminary data.</text>
</comment>
<keyword evidence="1" id="KW-0472">Membrane</keyword>
<keyword evidence="1" id="KW-1133">Transmembrane helix</keyword>
<evidence type="ECO:0000313" key="2">
    <source>
        <dbReference type="EMBL" id="GLY87395.1"/>
    </source>
</evidence>